<comment type="caution">
    <text evidence="2">The sequence shown here is derived from an EMBL/GenBank/DDBJ whole genome shotgun (WGS) entry which is preliminary data.</text>
</comment>
<feature type="transmembrane region" description="Helical" evidence="1">
    <location>
        <begin position="14"/>
        <end position="36"/>
    </location>
</feature>
<evidence type="ECO:0000313" key="2">
    <source>
        <dbReference type="EMBL" id="KAK1408503.1"/>
    </source>
</evidence>
<gene>
    <name evidence="2" type="ORF">QVD17_40337</name>
</gene>
<accession>A0AAD8JRC9</accession>
<name>A0AAD8JRC9_TARER</name>
<dbReference type="EMBL" id="JAUHHV010000011">
    <property type="protein sequence ID" value="KAK1408503.1"/>
    <property type="molecule type" value="Genomic_DNA"/>
</dbReference>
<evidence type="ECO:0000256" key="1">
    <source>
        <dbReference type="SAM" id="Phobius"/>
    </source>
</evidence>
<keyword evidence="3" id="KW-1185">Reference proteome</keyword>
<dbReference type="Proteomes" id="UP001229421">
    <property type="component" value="Unassembled WGS sequence"/>
</dbReference>
<keyword evidence="1" id="KW-0812">Transmembrane</keyword>
<proteinExistence type="predicted"/>
<organism evidence="2 3">
    <name type="scientific">Tagetes erecta</name>
    <name type="common">African marigold</name>
    <dbReference type="NCBI Taxonomy" id="13708"/>
    <lineage>
        <taxon>Eukaryota</taxon>
        <taxon>Viridiplantae</taxon>
        <taxon>Streptophyta</taxon>
        <taxon>Embryophyta</taxon>
        <taxon>Tracheophyta</taxon>
        <taxon>Spermatophyta</taxon>
        <taxon>Magnoliopsida</taxon>
        <taxon>eudicotyledons</taxon>
        <taxon>Gunneridae</taxon>
        <taxon>Pentapetalae</taxon>
        <taxon>asterids</taxon>
        <taxon>campanulids</taxon>
        <taxon>Asterales</taxon>
        <taxon>Asteraceae</taxon>
        <taxon>Asteroideae</taxon>
        <taxon>Heliantheae alliance</taxon>
        <taxon>Tageteae</taxon>
        <taxon>Tagetes</taxon>
    </lineage>
</organism>
<keyword evidence="1" id="KW-0472">Membrane</keyword>
<evidence type="ECO:0000313" key="3">
    <source>
        <dbReference type="Proteomes" id="UP001229421"/>
    </source>
</evidence>
<sequence>MKWNLKVIFCPNSFFGYVYGCFGYMLVIDLSSYLSLKIIDHVSSGQRLDQNLISGLHYAALFRPAPNKDQVTYLQAKIVSLGEWYKVGFEGFVRRNLT</sequence>
<keyword evidence="1" id="KW-1133">Transmembrane helix</keyword>
<protein>
    <submittedName>
        <fullName evidence="2">Uncharacterized protein</fullName>
    </submittedName>
</protein>
<reference evidence="2" key="1">
    <citation type="journal article" date="2023" name="bioRxiv">
        <title>Improved chromosome-level genome assembly for marigold (Tagetes erecta).</title>
        <authorList>
            <person name="Jiang F."/>
            <person name="Yuan L."/>
            <person name="Wang S."/>
            <person name="Wang H."/>
            <person name="Xu D."/>
            <person name="Wang A."/>
            <person name="Fan W."/>
        </authorList>
    </citation>
    <scope>NUCLEOTIDE SEQUENCE</scope>
    <source>
        <strain evidence="2">WSJ</strain>
        <tissue evidence="2">Leaf</tissue>
    </source>
</reference>
<dbReference type="AlphaFoldDB" id="A0AAD8JRC9"/>